<organism evidence="2 3">
    <name type="scientific">Priestia megaterium</name>
    <name type="common">Bacillus megaterium</name>
    <dbReference type="NCBI Taxonomy" id="1404"/>
    <lineage>
        <taxon>Bacteria</taxon>
        <taxon>Bacillati</taxon>
        <taxon>Bacillota</taxon>
        <taxon>Bacilli</taxon>
        <taxon>Bacillales</taxon>
        <taxon>Bacillaceae</taxon>
        <taxon>Priestia</taxon>
    </lineage>
</organism>
<feature type="transmembrane region" description="Helical" evidence="1">
    <location>
        <begin position="12"/>
        <end position="30"/>
    </location>
</feature>
<sequence length="49" mass="5791">MQPTTNKNDFFMIVSLLISFNLSYNLLKTCEAYMKNIKKPILSKKEEYV</sequence>
<evidence type="ECO:0000313" key="3">
    <source>
        <dbReference type="Proteomes" id="UP001165240"/>
    </source>
</evidence>
<comment type="caution">
    <text evidence="2">The sequence shown here is derived from an EMBL/GenBank/DDBJ whole genome shotgun (WGS) entry which is preliminary data.</text>
</comment>
<dbReference type="EMBL" id="BSYK01000001">
    <property type="protein sequence ID" value="GMG72941.1"/>
    <property type="molecule type" value="Genomic_DNA"/>
</dbReference>
<dbReference type="Proteomes" id="UP001165240">
    <property type="component" value="Unassembled WGS sequence"/>
</dbReference>
<evidence type="ECO:0000256" key="1">
    <source>
        <dbReference type="SAM" id="Phobius"/>
    </source>
</evidence>
<proteinExistence type="predicted"/>
<evidence type="ECO:0008006" key="4">
    <source>
        <dbReference type="Google" id="ProtNLM"/>
    </source>
</evidence>
<keyword evidence="1" id="KW-0812">Transmembrane</keyword>
<accession>A0AAX6BGS6</accession>
<evidence type="ECO:0000313" key="2">
    <source>
        <dbReference type="EMBL" id="GMG72941.1"/>
    </source>
</evidence>
<dbReference type="AlphaFoldDB" id="A0AAX6BGS6"/>
<reference evidence="2" key="1">
    <citation type="journal article" date="2024" name="Appl Microbiol">
        <title>Effect of kuratsuki Bacillus and Priestia on Taste of Sake.</title>
        <authorList>
            <person name="Kobayashi K."/>
            <person name="Nishida H."/>
        </authorList>
    </citation>
    <scope>NUCLEOTIDE SEQUENCE</scope>
    <source>
        <strain evidence="2">B-12</strain>
    </source>
</reference>
<protein>
    <recommendedName>
        <fullName evidence="4">ATP synthase F0 subunit 8</fullName>
    </recommendedName>
</protein>
<name>A0AAX6BGS6_PRIMG</name>
<keyword evidence="1" id="KW-0472">Membrane</keyword>
<keyword evidence="1" id="KW-1133">Transmembrane helix</keyword>
<gene>
    <name evidence="2" type="ORF">ShirakiTB12_14090</name>
</gene>